<sequence>MTLAFLVSGSPTSYVLGFALTAFLTPAYGAFPSTLDGYALALSALTFPLPRASGVLKKEAFKGVPRLKSILPSSTALPSPTIHMGIPVLIRVGQGGIPIPSSFALASFMPDFLEVEMSPMMLVTFMRKNFTLARKGKTKKQFFLEALQPNHQRSLPAGHFTNVSQVKGEPTSFNWCSQPRVKGSRFVEKVKARSPVKMFFHSWERPQMLQSLARLESFGNLLLFCQSIKHLATRRRALFLGQDPGFFHIFSCAQVSASKQSSRFSSRTRWSCFFISRGKSSSRWSSGLSHQSSKGRTSQLPQVRSIRIRLIRWTHSLGFSICFVPSPRKQESYGSNSKSRQHTIVKESPRKGQVGHRADPSACRLLVEPPVHIDIDRGRGLKRPNDTCRLPFPLPGSRFYSREGRLMLINLYSSIPSGDPEKRRPSSFDMKRSLPCLVISRKLAYYLLLVPFPLSLGKCGNKVKEETFRNNSTKDTFGVDMAGGVIDDRLSLADSFLGHSLLDIWLENGYDGKMSWNKLFSVRQNLICPSAGRLVRPIQALKNGEILLMCSLHELVAYNIKSNMQHFFASVDKAKSVLGWKPEFDLIEGLADSYNLDFGRGTFRKAADFTTDDMILSKNLVLQS</sequence>
<organism evidence="2 3">
    <name type="scientific">Coptis chinensis</name>
    <dbReference type="NCBI Taxonomy" id="261450"/>
    <lineage>
        <taxon>Eukaryota</taxon>
        <taxon>Viridiplantae</taxon>
        <taxon>Streptophyta</taxon>
        <taxon>Embryophyta</taxon>
        <taxon>Tracheophyta</taxon>
        <taxon>Spermatophyta</taxon>
        <taxon>Magnoliopsida</taxon>
        <taxon>Ranunculales</taxon>
        <taxon>Ranunculaceae</taxon>
        <taxon>Coptidoideae</taxon>
        <taxon>Coptis</taxon>
    </lineage>
</organism>
<comment type="caution">
    <text evidence="2">The sequence shown here is derived from an EMBL/GenBank/DDBJ whole genome shotgun (WGS) entry which is preliminary data.</text>
</comment>
<evidence type="ECO:0000313" key="2">
    <source>
        <dbReference type="EMBL" id="KAF9601110.1"/>
    </source>
</evidence>
<accession>A0A835HKP0</accession>
<feature type="region of interest" description="Disordered" evidence="1">
    <location>
        <begin position="328"/>
        <end position="359"/>
    </location>
</feature>
<gene>
    <name evidence="2" type="ORF">IFM89_017015</name>
</gene>
<evidence type="ECO:0000256" key="1">
    <source>
        <dbReference type="SAM" id="MobiDB-lite"/>
    </source>
</evidence>
<name>A0A835HKP0_9MAGN</name>
<dbReference type="AlphaFoldDB" id="A0A835HKP0"/>
<protein>
    <submittedName>
        <fullName evidence="2">Uncharacterized protein</fullName>
    </submittedName>
</protein>
<dbReference type="OrthoDB" id="5319261at2759"/>
<keyword evidence="3" id="KW-1185">Reference proteome</keyword>
<reference evidence="2 3" key="1">
    <citation type="submission" date="2020-10" db="EMBL/GenBank/DDBJ databases">
        <title>The Coptis chinensis genome and diversification of protoberbering-type alkaloids.</title>
        <authorList>
            <person name="Wang B."/>
            <person name="Shu S."/>
            <person name="Song C."/>
            <person name="Liu Y."/>
        </authorList>
    </citation>
    <scope>NUCLEOTIDE SEQUENCE [LARGE SCALE GENOMIC DNA]</scope>
    <source>
        <strain evidence="2">HL-2020</strain>
        <tissue evidence="2">Leaf</tissue>
    </source>
</reference>
<dbReference type="EMBL" id="JADFTS010000006">
    <property type="protein sequence ID" value="KAF9601110.1"/>
    <property type="molecule type" value="Genomic_DNA"/>
</dbReference>
<proteinExistence type="predicted"/>
<dbReference type="Proteomes" id="UP000631114">
    <property type="component" value="Unassembled WGS sequence"/>
</dbReference>
<evidence type="ECO:0000313" key="3">
    <source>
        <dbReference type="Proteomes" id="UP000631114"/>
    </source>
</evidence>